<dbReference type="Proteomes" id="UP000198588">
    <property type="component" value="Unassembled WGS sequence"/>
</dbReference>
<evidence type="ECO:0000313" key="1">
    <source>
        <dbReference type="EMBL" id="SDA39021.1"/>
    </source>
</evidence>
<evidence type="ECO:0000313" key="2">
    <source>
        <dbReference type="Proteomes" id="UP000198588"/>
    </source>
</evidence>
<dbReference type="STRING" id="1165689.SAMN02927914_00099"/>
<reference evidence="1 2" key="1">
    <citation type="submission" date="2016-10" db="EMBL/GenBank/DDBJ databases">
        <authorList>
            <person name="de Groot N.N."/>
        </authorList>
    </citation>
    <scope>NUCLEOTIDE SEQUENCE [LARGE SCALE GENOMIC DNA]</scope>
    <source>
        <strain evidence="1 2">CGMCC 1.12097</strain>
    </source>
</reference>
<dbReference type="OrthoDB" id="8117022at2"/>
<protein>
    <submittedName>
        <fullName evidence="1">Uncharacterized protein</fullName>
    </submittedName>
</protein>
<proteinExistence type="predicted"/>
<dbReference type="RefSeq" id="WP_091574646.1">
    <property type="nucleotide sequence ID" value="NZ_FMXM01000002.1"/>
</dbReference>
<dbReference type="EMBL" id="FMXM01000002">
    <property type="protein sequence ID" value="SDA39021.1"/>
    <property type="molecule type" value="Genomic_DNA"/>
</dbReference>
<name>A0A1G5UZF4_9HYPH</name>
<organism evidence="1 2">
    <name type="scientific">Mesorhizobium qingshengii</name>
    <dbReference type="NCBI Taxonomy" id="1165689"/>
    <lineage>
        <taxon>Bacteria</taxon>
        <taxon>Pseudomonadati</taxon>
        <taxon>Pseudomonadota</taxon>
        <taxon>Alphaproteobacteria</taxon>
        <taxon>Hyphomicrobiales</taxon>
        <taxon>Phyllobacteriaceae</taxon>
        <taxon>Mesorhizobium</taxon>
    </lineage>
</organism>
<dbReference type="AlphaFoldDB" id="A0A1G5UZF4"/>
<gene>
    <name evidence="1" type="ORF">SAMN02927914_00099</name>
</gene>
<sequence>MPDYDPSNWFWVVAGNESRFWSSSTGAYVDALPEGAGVTRIASEDELWDVLRAQFPDGLPQQLKPARLVPKRVIIDRLQAAGLLEAAKTEIDSADLYTQERWNARTDIYANDPTALQMLQSIGGDPATIFGPTE</sequence>
<accession>A0A1G5UZF4</accession>